<evidence type="ECO:0000256" key="5">
    <source>
        <dbReference type="ARBA" id="ARBA00022448"/>
    </source>
</evidence>
<dbReference type="STRING" id="573058.SAMN00017477_0213"/>
<feature type="transmembrane region" description="Helical" evidence="13">
    <location>
        <begin position="238"/>
        <end position="260"/>
    </location>
</feature>
<gene>
    <name evidence="14" type="ORF">SAMN00017477_0213</name>
</gene>
<dbReference type="InterPro" id="IPR048279">
    <property type="entry name" value="MdtK-like"/>
</dbReference>
<dbReference type="Pfam" id="PF01554">
    <property type="entry name" value="MatE"/>
    <property type="match status" value="2"/>
</dbReference>
<evidence type="ECO:0000256" key="8">
    <source>
        <dbReference type="ARBA" id="ARBA00022692"/>
    </source>
</evidence>
<evidence type="ECO:0000256" key="12">
    <source>
        <dbReference type="ARBA" id="ARBA00031636"/>
    </source>
</evidence>
<dbReference type="PANTHER" id="PTHR43298:SF2">
    <property type="entry name" value="FMN_FAD EXPORTER YEEO-RELATED"/>
    <property type="match status" value="1"/>
</dbReference>
<dbReference type="PANTHER" id="PTHR43298">
    <property type="entry name" value="MULTIDRUG RESISTANCE PROTEIN NORM-RELATED"/>
    <property type="match status" value="1"/>
</dbReference>
<dbReference type="PIRSF" id="PIRSF006603">
    <property type="entry name" value="DinF"/>
    <property type="match status" value="1"/>
</dbReference>
<sequence>MNSEKMANQPVPELVLKISIPIMISMLIQALYNIVDSKFVSMIDEKAFTAVSIAFPIQNLMISLAIGAAVGSNSLLSRSLGEKNKELTSKIAFNSFFLCVVHSIIFIIFGLVLSRTYFESQTTDPMIIKYGVEYIGIITGIPIFVFVQIMTERLLQATGKTLFTMLSQGVGAIVNIILDPILIFGMFSMPAMGVKGAAIATVIGQGIGSSIALLANHFYNKEVAFNFSKPDFDTIKKIYDVGLPSFALMSITSVAVYFLNKILSQFSDSAVAILGAYFKLQSFIFMPLFGLTNGMVSTLAYNYGAANKDRCKEIISFCMKGGFIICTGGFIIFQIFPGQLISFFNPSKEMYDLGIVALRIVSTCFILAAYNIVAAATFQALGNGMISFFSSLVRQIIALVPLAYVLSFLGKIEYVWASYLIAEIINFVYSKYFIENFTYKKINERVLTIKG</sequence>
<feature type="transmembrane region" description="Helical" evidence="13">
    <location>
        <begin position="132"/>
        <end position="150"/>
    </location>
</feature>
<evidence type="ECO:0000256" key="1">
    <source>
        <dbReference type="ARBA" id="ARBA00003408"/>
    </source>
</evidence>
<feature type="transmembrane region" description="Helical" evidence="13">
    <location>
        <begin position="392"/>
        <end position="410"/>
    </location>
</feature>
<keyword evidence="5" id="KW-0813">Transport</keyword>
<evidence type="ECO:0000256" key="9">
    <source>
        <dbReference type="ARBA" id="ARBA00022989"/>
    </source>
</evidence>
<proteinExistence type="inferred from homology"/>
<feature type="transmembrane region" description="Helical" evidence="13">
    <location>
        <begin position="197"/>
        <end position="218"/>
    </location>
</feature>
<reference evidence="15" key="1">
    <citation type="submission" date="2017-04" db="EMBL/GenBank/DDBJ databases">
        <authorList>
            <person name="Varghese N."/>
            <person name="Submissions S."/>
        </authorList>
    </citation>
    <scope>NUCLEOTIDE SEQUENCE [LARGE SCALE GENOMIC DNA]</scope>
    <source>
        <strain evidence="15">DSM 20463</strain>
    </source>
</reference>
<organism evidence="14 15">
    <name type="scientific">Peptoniphilus asaccharolyticus DSM 20463</name>
    <dbReference type="NCBI Taxonomy" id="573058"/>
    <lineage>
        <taxon>Bacteria</taxon>
        <taxon>Bacillati</taxon>
        <taxon>Bacillota</taxon>
        <taxon>Tissierellia</taxon>
        <taxon>Tissierellales</taxon>
        <taxon>Peptoniphilaceae</taxon>
        <taxon>Peptoniphilus</taxon>
    </lineage>
</organism>
<evidence type="ECO:0000313" key="15">
    <source>
        <dbReference type="Proteomes" id="UP000192368"/>
    </source>
</evidence>
<evidence type="ECO:0000256" key="10">
    <source>
        <dbReference type="ARBA" id="ARBA00023065"/>
    </source>
</evidence>
<keyword evidence="9 13" id="KW-1133">Transmembrane helix</keyword>
<dbReference type="GO" id="GO:0015297">
    <property type="term" value="F:antiporter activity"/>
    <property type="evidence" value="ECO:0007669"/>
    <property type="project" value="UniProtKB-KW"/>
</dbReference>
<evidence type="ECO:0000256" key="2">
    <source>
        <dbReference type="ARBA" id="ARBA00004651"/>
    </source>
</evidence>
<feature type="transmembrane region" description="Helical" evidence="13">
    <location>
        <begin position="280"/>
        <end position="302"/>
    </location>
</feature>
<dbReference type="NCBIfam" id="TIGR00797">
    <property type="entry name" value="matE"/>
    <property type="match status" value="1"/>
</dbReference>
<dbReference type="GO" id="GO:0042910">
    <property type="term" value="F:xenobiotic transmembrane transporter activity"/>
    <property type="evidence" value="ECO:0007669"/>
    <property type="project" value="InterPro"/>
</dbReference>
<feature type="transmembrane region" description="Helical" evidence="13">
    <location>
        <begin position="47"/>
        <end position="70"/>
    </location>
</feature>
<evidence type="ECO:0000256" key="11">
    <source>
        <dbReference type="ARBA" id="ARBA00023136"/>
    </source>
</evidence>
<feature type="transmembrane region" description="Helical" evidence="13">
    <location>
        <begin position="162"/>
        <end position="185"/>
    </location>
</feature>
<feature type="transmembrane region" description="Helical" evidence="13">
    <location>
        <begin position="356"/>
        <end position="380"/>
    </location>
</feature>
<dbReference type="Proteomes" id="UP000192368">
    <property type="component" value="Unassembled WGS sequence"/>
</dbReference>
<comment type="subcellular location">
    <subcellularLocation>
        <location evidence="2">Cell membrane</location>
        <topology evidence="2">Multi-pass membrane protein</topology>
    </subcellularLocation>
</comment>
<dbReference type="GO" id="GO:0005886">
    <property type="term" value="C:plasma membrane"/>
    <property type="evidence" value="ECO:0007669"/>
    <property type="project" value="UniProtKB-SubCell"/>
</dbReference>
<feature type="transmembrane region" description="Helical" evidence="13">
    <location>
        <begin position="416"/>
        <end position="434"/>
    </location>
</feature>
<feature type="transmembrane region" description="Helical" evidence="13">
    <location>
        <begin position="14"/>
        <end position="35"/>
    </location>
</feature>
<name>A0A1W1UGR1_PEPAS</name>
<dbReference type="InterPro" id="IPR050222">
    <property type="entry name" value="MATE_MdtK"/>
</dbReference>
<comment type="similarity">
    <text evidence="3">Belongs to the multi antimicrobial extrusion (MATE) (TC 2.A.66.1) family.</text>
</comment>
<keyword evidence="15" id="KW-1185">Reference proteome</keyword>
<dbReference type="InterPro" id="IPR002528">
    <property type="entry name" value="MATE_fam"/>
</dbReference>
<keyword evidence="8 13" id="KW-0812">Transmembrane</keyword>
<dbReference type="OrthoDB" id="9811110at2"/>
<dbReference type="RefSeq" id="WP_084229924.1">
    <property type="nucleotide sequence ID" value="NZ_FWWR01000009.1"/>
</dbReference>
<feature type="transmembrane region" description="Helical" evidence="13">
    <location>
        <begin position="91"/>
        <end position="112"/>
    </location>
</feature>
<evidence type="ECO:0000256" key="13">
    <source>
        <dbReference type="SAM" id="Phobius"/>
    </source>
</evidence>
<keyword evidence="10" id="KW-0406">Ion transport</keyword>
<feature type="transmembrane region" description="Helical" evidence="13">
    <location>
        <begin position="314"/>
        <end position="336"/>
    </location>
</feature>
<protein>
    <recommendedName>
        <fullName evidence="4">Probable multidrug resistance protein NorM</fullName>
    </recommendedName>
    <alternativeName>
        <fullName evidence="12">Multidrug-efflux transporter</fullName>
    </alternativeName>
</protein>
<evidence type="ECO:0000256" key="6">
    <source>
        <dbReference type="ARBA" id="ARBA00022449"/>
    </source>
</evidence>
<accession>A0A1W1UGR1</accession>
<keyword evidence="6" id="KW-0050">Antiport</keyword>
<dbReference type="GO" id="GO:0006811">
    <property type="term" value="P:monoatomic ion transport"/>
    <property type="evidence" value="ECO:0007669"/>
    <property type="project" value="UniProtKB-KW"/>
</dbReference>
<dbReference type="AlphaFoldDB" id="A0A1W1UGR1"/>
<evidence type="ECO:0000256" key="3">
    <source>
        <dbReference type="ARBA" id="ARBA00010199"/>
    </source>
</evidence>
<keyword evidence="11 13" id="KW-0472">Membrane</keyword>
<evidence type="ECO:0000313" key="14">
    <source>
        <dbReference type="EMBL" id="SMB80260.1"/>
    </source>
</evidence>
<dbReference type="EMBL" id="FWWR01000009">
    <property type="protein sequence ID" value="SMB80260.1"/>
    <property type="molecule type" value="Genomic_DNA"/>
</dbReference>
<evidence type="ECO:0000256" key="4">
    <source>
        <dbReference type="ARBA" id="ARBA00020268"/>
    </source>
</evidence>
<evidence type="ECO:0000256" key="7">
    <source>
        <dbReference type="ARBA" id="ARBA00022475"/>
    </source>
</evidence>
<keyword evidence="7" id="KW-1003">Cell membrane</keyword>
<comment type="function">
    <text evidence="1">Multidrug efflux pump.</text>
</comment>